<dbReference type="InterPro" id="IPR002110">
    <property type="entry name" value="Ankyrin_rpt"/>
</dbReference>
<organism evidence="4 5">
    <name type="scientific">Aspergillus granulosus</name>
    <dbReference type="NCBI Taxonomy" id="176169"/>
    <lineage>
        <taxon>Eukaryota</taxon>
        <taxon>Fungi</taxon>
        <taxon>Dikarya</taxon>
        <taxon>Ascomycota</taxon>
        <taxon>Pezizomycotina</taxon>
        <taxon>Eurotiomycetes</taxon>
        <taxon>Eurotiomycetidae</taxon>
        <taxon>Eurotiales</taxon>
        <taxon>Aspergillaceae</taxon>
        <taxon>Aspergillus</taxon>
        <taxon>Aspergillus subgen. Nidulantes</taxon>
    </lineage>
</organism>
<dbReference type="SUPFAM" id="SSF48403">
    <property type="entry name" value="Ankyrin repeat"/>
    <property type="match status" value="1"/>
</dbReference>
<gene>
    <name evidence="4" type="ORF">BJX63DRAFT_97151</name>
</gene>
<dbReference type="PANTHER" id="PTHR24198">
    <property type="entry name" value="ANKYRIN REPEAT AND PROTEIN KINASE DOMAIN-CONTAINING PROTEIN"/>
    <property type="match status" value="1"/>
</dbReference>
<keyword evidence="5" id="KW-1185">Reference proteome</keyword>
<sequence length="208" mass="23111">MRLLDFGADTNAREGRYGRTALIWAALKGHAEIVHLLIKSQSTEWETLDGDGRSALWWASEEGHTTVVHELLFIPFTMNTNQLDTLLRRSMLSQAAERGDIAIAMLLLDVESTDPNLRDKDGLVPLPGRHARGGHNDVLSLLLETKRVNIDAQSRSPISFNKIMQEQNKPGFVPSRRKGQNASITCCRNEPPKKSADTVGLRGGNRHP</sequence>
<dbReference type="Proteomes" id="UP001610334">
    <property type="component" value="Unassembled WGS sequence"/>
</dbReference>
<keyword evidence="2" id="KW-0040">ANK repeat</keyword>
<dbReference type="SMART" id="SM00248">
    <property type="entry name" value="ANK"/>
    <property type="match status" value="3"/>
</dbReference>
<dbReference type="EMBL" id="JBFXLT010000160">
    <property type="protein sequence ID" value="KAL2802870.1"/>
    <property type="molecule type" value="Genomic_DNA"/>
</dbReference>
<evidence type="ECO:0000313" key="5">
    <source>
        <dbReference type="Proteomes" id="UP001610334"/>
    </source>
</evidence>
<accession>A0ABR4GUX5</accession>
<dbReference type="Gene3D" id="1.25.40.20">
    <property type="entry name" value="Ankyrin repeat-containing domain"/>
    <property type="match status" value="2"/>
</dbReference>
<keyword evidence="1" id="KW-0677">Repeat</keyword>
<evidence type="ECO:0000256" key="1">
    <source>
        <dbReference type="ARBA" id="ARBA00022737"/>
    </source>
</evidence>
<evidence type="ECO:0000256" key="3">
    <source>
        <dbReference type="SAM" id="MobiDB-lite"/>
    </source>
</evidence>
<evidence type="ECO:0000313" key="4">
    <source>
        <dbReference type="EMBL" id="KAL2802870.1"/>
    </source>
</evidence>
<name>A0ABR4GUX5_9EURO</name>
<dbReference type="Pfam" id="PF12796">
    <property type="entry name" value="Ank_2"/>
    <property type="match status" value="1"/>
</dbReference>
<reference evidence="4 5" key="1">
    <citation type="submission" date="2024-07" db="EMBL/GenBank/DDBJ databases">
        <title>Section-level genome sequencing and comparative genomics of Aspergillus sections Usti and Cavernicolus.</title>
        <authorList>
            <consortium name="Lawrence Berkeley National Laboratory"/>
            <person name="Nybo J.L."/>
            <person name="Vesth T.C."/>
            <person name="Theobald S."/>
            <person name="Frisvad J.C."/>
            <person name="Larsen T.O."/>
            <person name="Kjaerboelling I."/>
            <person name="Rothschild-Mancinelli K."/>
            <person name="Lyhne E.K."/>
            <person name="Kogle M.E."/>
            <person name="Barry K."/>
            <person name="Clum A."/>
            <person name="Na H."/>
            <person name="Ledsgaard L."/>
            <person name="Lin J."/>
            <person name="Lipzen A."/>
            <person name="Kuo A."/>
            <person name="Riley R."/>
            <person name="Mondo S."/>
            <person name="Labutti K."/>
            <person name="Haridas S."/>
            <person name="Pangalinan J."/>
            <person name="Salamov A.A."/>
            <person name="Simmons B.A."/>
            <person name="Magnuson J.K."/>
            <person name="Chen J."/>
            <person name="Drula E."/>
            <person name="Henrissat B."/>
            <person name="Wiebenga A."/>
            <person name="Lubbers R.J."/>
            <person name="Gomes A.C."/>
            <person name="Makela M.R."/>
            <person name="Stajich J."/>
            <person name="Grigoriev I.V."/>
            <person name="Mortensen U.H."/>
            <person name="De Vries R.P."/>
            <person name="Baker S.E."/>
            <person name="Andersen M.R."/>
        </authorList>
    </citation>
    <scope>NUCLEOTIDE SEQUENCE [LARGE SCALE GENOMIC DNA]</scope>
    <source>
        <strain evidence="4 5">CBS 588.65</strain>
    </source>
</reference>
<evidence type="ECO:0000256" key="2">
    <source>
        <dbReference type="ARBA" id="ARBA00023043"/>
    </source>
</evidence>
<protein>
    <submittedName>
        <fullName evidence="4">Ankyrin repeat-containing domain protein</fullName>
    </submittedName>
</protein>
<dbReference type="PANTHER" id="PTHR24198:SF165">
    <property type="entry name" value="ANKYRIN REPEAT-CONTAINING PROTEIN-RELATED"/>
    <property type="match status" value="1"/>
</dbReference>
<dbReference type="InterPro" id="IPR036770">
    <property type="entry name" value="Ankyrin_rpt-contain_sf"/>
</dbReference>
<feature type="region of interest" description="Disordered" evidence="3">
    <location>
        <begin position="168"/>
        <end position="208"/>
    </location>
</feature>
<comment type="caution">
    <text evidence="4">The sequence shown here is derived from an EMBL/GenBank/DDBJ whole genome shotgun (WGS) entry which is preliminary data.</text>
</comment>
<proteinExistence type="predicted"/>